<gene>
    <name evidence="2" type="ORF">BCR34DRAFT_593216</name>
</gene>
<evidence type="ECO:0000256" key="1">
    <source>
        <dbReference type="SAM" id="MobiDB-lite"/>
    </source>
</evidence>
<evidence type="ECO:0000313" key="2">
    <source>
        <dbReference type="EMBL" id="ORX98291.1"/>
    </source>
</evidence>
<sequence>MTTYPGTGVPRDSHLRDLADTYYGMLPSNALSPSSADIRASSIPSKRFQKAKAYLSSKHRDAIARSPQPIIISRGEGYQYNTAATKASDRKFGRMDLRKEAHIELHQSTCLNLNSANDVDADSDLWILPSLEEWEMDADSCAQLSLKHCGDGVGDGAEWAPLVSRAVTSNRERLRRRLEGDGWDFVCGKYGEDGEEVYSYSAFQHQQPHHEDDSGSGEESVDEEFDVVVLTIDAVS</sequence>
<comment type="caution">
    <text evidence="2">The sequence shown here is derived from an EMBL/GenBank/DDBJ whole genome shotgun (WGS) entry which is preliminary data.</text>
</comment>
<accession>A0A1Y1YJU3</accession>
<feature type="compositionally biased region" description="Acidic residues" evidence="1">
    <location>
        <begin position="214"/>
        <end position="224"/>
    </location>
</feature>
<name>A0A1Y1YJU3_9PLEO</name>
<keyword evidence="3" id="KW-1185">Reference proteome</keyword>
<dbReference type="OrthoDB" id="3763456at2759"/>
<feature type="region of interest" description="Disordered" evidence="1">
    <location>
        <begin position="202"/>
        <end position="224"/>
    </location>
</feature>
<proteinExistence type="predicted"/>
<evidence type="ECO:0000313" key="3">
    <source>
        <dbReference type="Proteomes" id="UP000193144"/>
    </source>
</evidence>
<dbReference type="Proteomes" id="UP000193144">
    <property type="component" value="Unassembled WGS sequence"/>
</dbReference>
<reference evidence="2 3" key="1">
    <citation type="submission" date="2016-07" db="EMBL/GenBank/DDBJ databases">
        <title>Pervasive Adenine N6-methylation of Active Genes in Fungi.</title>
        <authorList>
            <consortium name="DOE Joint Genome Institute"/>
            <person name="Mondo S.J."/>
            <person name="Dannebaum R.O."/>
            <person name="Kuo R.C."/>
            <person name="Labutti K."/>
            <person name="Haridas S."/>
            <person name="Kuo A."/>
            <person name="Salamov A."/>
            <person name="Ahrendt S.R."/>
            <person name="Lipzen A."/>
            <person name="Sullivan W."/>
            <person name="Andreopoulos W.B."/>
            <person name="Clum A."/>
            <person name="Lindquist E."/>
            <person name="Daum C."/>
            <person name="Ramamoorthy G.K."/>
            <person name="Gryganskyi A."/>
            <person name="Culley D."/>
            <person name="Magnuson J.K."/>
            <person name="James T.Y."/>
            <person name="O'Malley M.A."/>
            <person name="Stajich J.E."/>
            <person name="Spatafora J.W."/>
            <person name="Visel A."/>
            <person name="Grigoriev I.V."/>
        </authorList>
    </citation>
    <scope>NUCLEOTIDE SEQUENCE [LARGE SCALE GENOMIC DNA]</scope>
    <source>
        <strain evidence="2 3">CBS 115471</strain>
    </source>
</reference>
<organism evidence="2 3">
    <name type="scientific">Clohesyomyces aquaticus</name>
    <dbReference type="NCBI Taxonomy" id="1231657"/>
    <lineage>
        <taxon>Eukaryota</taxon>
        <taxon>Fungi</taxon>
        <taxon>Dikarya</taxon>
        <taxon>Ascomycota</taxon>
        <taxon>Pezizomycotina</taxon>
        <taxon>Dothideomycetes</taxon>
        <taxon>Pleosporomycetidae</taxon>
        <taxon>Pleosporales</taxon>
        <taxon>Lindgomycetaceae</taxon>
        <taxon>Clohesyomyces</taxon>
    </lineage>
</organism>
<dbReference type="EMBL" id="MCFA01000217">
    <property type="protein sequence ID" value="ORX98291.1"/>
    <property type="molecule type" value="Genomic_DNA"/>
</dbReference>
<dbReference type="AlphaFoldDB" id="A0A1Y1YJU3"/>
<protein>
    <submittedName>
        <fullName evidence="2">Uncharacterized protein</fullName>
    </submittedName>
</protein>